<comment type="caution">
    <text evidence="3">The sequence shown here is derived from an EMBL/GenBank/DDBJ whole genome shotgun (WGS) entry which is preliminary data.</text>
</comment>
<dbReference type="CDD" id="cd10948">
    <property type="entry name" value="CE4_BsPdaA_like"/>
    <property type="match status" value="1"/>
</dbReference>
<sequence length="319" mass="35223">MKKGLLVAAATVFVLFMAGGGLMLYSKNSPGQEQVTPPVPISTENSRPAPALPAGSDRETGRETAKVAEPDPNSGQQSPVAARPQATAQALTDNEKLSWYYKPNKEHKLPEVNPRGKALLEKYNGIYHGDTGAKNIYLTFDEGYENGYTPKILDTLQEAGIKAAFFITGDYLRKHPDLVKRMVQEGHLVGNHTDRHPSLPQISDAAVIKEIQSVSDSFAQLTGASMKYLRPPMGEYSERTLKLTRDLGYRHVFWSVALVDWRPDAGTPEQNHNTVMERLHNGAVILLHAVNKANAEMLADLIKDCQAQGYRFASLDEIR</sequence>
<dbReference type="Pfam" id="PF01522">
    <property type="entry name" value="Polysacc_deac_1"/>
    <property type="match status" value="1"/>
</dbReference>
<dbReference type="GO" id="GO:0016020">
    <property type="term" value="C:membrane"/>
    <property type="evidence" value="ECO:0007669"/>
    <property type="project" value="TreeGrafter"/>
</dbReference>
<evidence type="ECO:0000313" key="4">
    <source>
        <dbReference type="Proteomes" id="UP000009315"/>
    </source>
</evidence>
<evidence type="ECO:0000313" key="3">
    <source>
        <dbReference type="EMBL" id="CCO09430.1"/>
    </source>
</evidence>
<dbReference type="GO" id="GO:0005975">
    <property type="term" value="P:carbohydrate metabolic process"/>
    <property type="evidence" value="ECO:0007669"/>
    <property type="project" value="InterPro"/>
</dbReference>
<dbReference type="InterPro" id="IPR014235">
    <property type="entry name" value="Spore_PdaA"/>
</dbReference>
<name>K8E197_9FIRM</name>
<dbReference type="SUPFAM" id="SSF88713">
    <property type="entry name" value="Glycoside hydrolase/deacetylase"/>
    <property type="match status" value="1"/>
</dbReference>
<feature type="compositionally biased region" description="Basic and acidic residues" evidence="1">
    <location>
        <begin position="56"/>
        <end position="69"/>
    </location>
</feature>
<organism evidence="3 4">
    <name type="scientific">Desulforamulus hydrothermalis Lam5 = DSM 18033</name>
    <dbReference type="NCBI Taxonomy" id="1121428"/>
    <lineage>
        <taxon>Bacteria</taxon>
        <taxon>Bacillati</taxon>
        <taxon>Bacillota</taxon>
        <taxon>Clostridia</taxon>
        <taxon>Eubacteriales</taxon>
        <taxon>Peptococcaceae</taxon>
        <taxon>Desulforamulus</taxon>
    </lineage>
</organism>
<dbReference type="STRING" id="1121428.DESHY_80097"/>
<dbReference type="PANTHER" id="PTHR10587">
    <property type="entry name" value="GLYCOSYL TRANSFERASE-RELATED"/>
    <property type="match status" value="1"/>
</dbReference>
<dbReference type="Gene3D" id="3.20.20.370">
    <property type="entry name" value="Glycoside hydrolase/deacetylase"/>
    <property type="match status" value="1"/>
</dbReference>
<dbReference type="GO" id="GO:0016810">
    <property type="term" value="F:hydrolase activity, acting on carbon-nitrogen (but not peptide) bonds"/>
    <property type="evidence" value="ECO:0007669"/>
    <property type="project" value="InterPro"/>
</dbReference>
<dbReference type="InterPro" id="IPR050248">
    <property type="entry name" value="Polysacc_deacetylase_ArnD"/>
</dbReference>
<gene>
    <name evidence="3" type="ORF">DESHY_80097</name>
</gene>
<evidence type="ECO:0000259" key="2">
    <source>
        <dbReference type="PROSITE" id="PS51677"/>
    </source>
</evidence>
<proteinExistence type="predicted"/>
<dbReference type="RefSeq" id="WP_008413446.1">
    <property type="nucleotide sequence ID" value="NZ_CAOS01000015.1"/>
</dbReference>
<dbReference type="NCBIfam" id="TIGR02884">
    <property type="entry name" value="spore_pdaA"/>
    <property type="match status" value="1"/>
</dbReference>
<keyword evidence="4" id="KW-1185">Reference proteome</keyword>
<dbReference type="EMBL" id="CAOS01000015">
    <property type="protein sequence ID" value="CCO09430.1"/>
    <property type="molecule type" value="Genomic_DNA"/>
</dbReference>
<reference evidence="3 4" key="1">
    <citation type="journal article" date="2013" name="Genome Announc.">
        <title>Genome Sequence of the Sulfate-Reducing Bacterium Desulfotomaculum hydrothermale Lam5(T).</title>
        <authorList>
            <person name="Amin O."/>
            <person name="Fardeau M.L."/>
            <person name="Valette O."/>
            <person name="Hirschler-Rea A."/>
            <person name="Barbe V."/>
            <person name="Medigue C."/>
            <person name="Vacherie B."/>
            <person name="Ollivier B."/>
            <person name="Bertin P.N."/>
            <person name="Dolla A."/>
        </authorList>
    </citation>
    <scope>NUCLEOTIDE SEQUENCE [LARGE SCALE GENOMIC DNA]</scope>
    <source>
        <strain evidence="4">Lam5 / DSM 18033</strain>
    </source>
</reference>
<dbReference type="InterPro" id="IPR002509">
    <property type="entry name" value="NODB_dom"/>
</dbReference>
<dbReference type="InterPro" id="IPR011330">
    <property type="entry name" value="Glyco_hydro/deAcase_b/a-brl"/>
</dbReference>
<accession>K8E197</accession>
<feature type="region of interest" description="Disordered" evidence="1">
    <location>
        <begin position="29"/>
        <end position="88"/>
    </location>
</feature>
<protein>
    <submittedName>
        <fullName evidence="3">Delta-lactam-biosynthetic de-N-acetylase</fullName>
    </submittedName>
</protein>
<feature type="domain" description="NodB homology" evidence="2">
    <location>
        <begin position="134"/>
        <end position="313"/>
    </location>
</feature>
<dbReference type="PANTHER" id="PTHR10587:SF78">
    <property type="entry name" value="PEPTIDOGLYCAN-N-ACETYLMURAMIC ACID DEACETYLASE PDAA"/>
    <property type="match status" value="1"/>
</dbReference>
<dbReference type="PROSITE" id="PS51677">
    <property type="entry name" value="NODB"/>
    <property type="match status" value="1"/>
</dbReference>
<dbReference type="AlphaFoldDB" id="K8E197"/>
<dbReference type="Proteomes" id="UP000009315">
    <property type="component" value="Unassembled WGS sequence"/>
</dbReference>
<evidence type="ECO:0000256" key="1">
    <source>
        <dbReference type="SAM" id="MobiDB-lite"/>
    </source>
</evidence>
<dbReference type="eggNOG" id="COG0726">
    <property type="taxonomic scope" value="Bacteria"/>
</dbReference>